<comment type="caution">
    <text evidence="1">The sequence shown here is derived from an EMBL/GenBank/DDBJ whole genome shotgun (WGS) entry which is preliminary data.</text>
</comment>
<organism evidence="1 2">
    <name type="scientific">Cirrhinus mrigala</name>
    <name type="common">Mrigala</name>
    <dbReference type="NCBI Taxonomy" id="683832"/>
    <lineage>
        <taxon>Eukaryota</taxon>
        <taxon>Metazoa</taxon>
        <taxon>Chordata</taxon>
        <taxon>Craniata</taxon>
        <taxon>Vertebrata</taxon>
        <taxon>Euteleostomi</taxon>
        <taxon>Actinopterygii</taxon>
        <taxon>Neopterygii</taxon>
        <taxon>Teleostei</taxon>
        <taxon>Ostariophysi</taxon>
        <taxon>Cypriniformes</taxon>
        <taxon>Cyprinidae</taxon>
        <taxon>Labeoninae</taxon>
        <taxon>Labeonini</taxon>
        <taxon>Cirrhinus</taxon>
    </lineage>
</organism>
<dbReference type="AlphaFoldDB" id="A0ABD0P9I0"/>
<protein>
    <submittedName>
        <fullName evidence="1">Uncharacterized protein</fullName>
    </submittedName>
</protein>
<keyword evidence="2" id="KW-1185">Reference proteome</keyword>
<feature type="non-terminal residue" evidence="1">
    <location>
        <position position="1"/>
    </location>
</feature>
<gene>
    <name evidence="1" type="ORF">M9458_035345</name>
</gene>
<evidence type="ECO:0000313" key="1">
    <source>
        <dbReference type="EMBL" id="KAL0170749.1"/>
    </source>
</evidence>
<accession>A0ABD0P9I0</accession>
<feature type="non-terminal residue" evidence="1">
    <location>
        <position position="61"/>
    </location>
</feature>
<sequence>IPPTASCSIPRPWLSSARMYWHTAGLWVYASIPFPQEDEEQVLLIVLFGPPGLGLPTLCFS</sequence>
<evidence type="ECO:0000313" key="2">
    <source>
        <dbReference type="Proteomes" id="UP001529510"/>
    </source>
</evidence>
<dbReference type="Proteomes" id="UP001529510">
    <property type="component" value="Unassembled WGS sequence"/>
</dbReference>
<proteinExistence type="predicted"/>
<name>A0ABD0P9I0_CIRMR</name>
<dbReference type="EMBL" id="JAMKFB020000017">
    <property type="protein sequence ID" value="KAL0170749.1"/>
    <property type="molecule type" value="Genomic_DNA"/>
</dbReference>
<reference evidence="1 2" key="1">
    <citation type="submission" date="2024-05" db="EMBL/GenBank/DDBJ databases">
        <title>Genome sequencing and assembly of Indian major carp, Cirrhinus mrigala (Hamilton, 1822).</title>
        <authorList>
            <person name="Mohindra V."/>
            <person name="Chowdhury L.M."/>
            <person name="Lal K."/>
            <person name="Jena J.K."/>
        </authorList>
    </citation>
    <scope>NUCLEOTIDE SEQUENCE [LARGE SCALE GENOMIC DNA]</scope>
    <source>
        <strain evidence="1">CM1030</strain>
        <tissue evidence="1">Blood</tissue>
    </source>
</reference>